<keyword evidence="2" id="KW-1185">Reference proteome</keyword>
<comment type="caution">
    <text evidence="1">The sequence shown here is derived from an EMBL/GenBank/DDBJ whole genome shotgun (WGS) entry which is preliminary data.</text>
</comment>
<dbReference type="EMBL" id="JADGJQ010000018">
    <property type="protein sequence ID" value="KAJ3180010.1"/>
    <property type="molecule type" value="Genomic_DNA"/>
</dbReference>
<proteinExistence type="predicted"/>
<accession>A0AAD5TM72</accession>
<sequence>MDPTLCYLTVLTSQNAAAGTYEIPKSRATQLANQCGMFRSLFSQYIAQPGSAPPTLQIPLPSAQTFDILLHWFYHHDMGAVHAAIVHANSPTDIFFGIVRNAAHVAVDGPWGDALWDVLAAWCAQNWVRGGLLRECAKWTWTVVPVTLAARSAIAVGGGGVGGDMMAKWASGDAAVAEKAVLEVKRVLALYRAPAPARAAPPAQMEFYDDADDDDARTELNSEEEDLGGFAVYTPSESTSSLNTLNNVTAKKKRKGLLAKFKNLLIEEENVLVATVVVVRDANGRIVDEQVLRH</sequence>
<reference evidence="1" key="1">
    <citation type="submission" date="2020-05" db="EMBL/GenBank/DDBJ databases">
        <title>Phylogenomic resolution of chytrid fungi.</title>
        <authorList>
            <person name="Stajich J.E."/>
            <person name="Amses K."/>
            <person name="Simmons R."/>
            <person name="Seto K."/>
            <person name="Myers J."/>
            <person name="Bonds A."/>
            <person name="Quandt C.A."/>
            <person name="Barry K."/>
            <person name="Liu P."/>
            <person name="Grigoriev I."/>
            <person name="Longcore J.E."/>
            <person name="James T.Y."/>
        </authorList>
    </citation>
    <scope>NUCLEOTIDE SEQUENCE</scope>
    <source>
        <strain evidence="1">JEL0379</strain>
    </source>
</reference>
<organism evidence="1 2">
    <name type="scientific">Geranomyces variabilis</name>
    <dbReference type="NCBI Taxonomy" id="109894"/>
    <lineage>
        <taxon>Eukaryota</taxon>
        <taxon>Fungi</taxon>
        <taxon>Fungi incertae sedis</taxon>
        <taxon>Chytridiomycota</taxon>
        <taxon>Chytridiomycota incertae sedis</taxon>
        <taxon>Chytridiomycetes</taxon>
        <taxon>Spizellomycetales</taxon>
        <taxon>Powellomycetaceae</taxon>
        <taxon>Geranomyces</taxon>
    </lineage>
</organism>
<evidence type="ECO:0000313" key="1">
    <source>
        <dbReference type="EMBL" id="KAJ3180010.1"/>
    </source>
</evidence>
<dbReference type="Proteomes" id="UP001212152">
    <property type="component" value="Unassembled WGS sequence"/>
</dbReference>
<name>A0AAD5TM72_9FUNG</name>
<dbReference type="AlphaFoldDB" id="A0AAD5TM72"/>
<protein>
    <submittedName>
        <fullName evidence="1">Uncharacterized protein</fullName>
    </submittedName>
</protein>
<evidence type="ECO:0000313" key="2">
    <source>
        <dbReference type="Proteomes" id="UP001212152"/>
    </source>
</evidence>
<gene>
    <name evidence="1" type="ORF">HDU87_002233</name>
</gene>